<dbReference type="Gene3D" id="3.30.559.10">
    <property type="entry name" value="Chloramphenicol acetyltransferase-like domain"/>
    <property type="match status" value="2"/>
</dbReference>
<keyword evidence="9" id="KW-0012">Acyltransferase</keyword>
<feature type="compositionally biased region" description="Pro residues" evidence="10">
    <location>
        <begin position="1488"/>
        <end position="1500"/>
    </location>
</feature>
<dbReference type="PANTHER" id="PTHR43775">
    <property type="entry name" value="FATTY ACID SYNTHASE"/>
    <property type="match status" value="1"/>
</dbReference>
<feature type="compositionally biased region" description="Low complexity" evidence="10">
    <location>
        <begin position="1478"/>
        <end position="1487"/>
    </location>
</feature>
<dbReference type="Gene3D" id="1.10.1200.10">
    <property type="entry name" value="ACP-like"/>
    <property type="match status" value="3"/>
</dbReference>
<reference evidence="14" key="1">
    <citation type="journal article" date="2019" name="Int. J. Syst. Evol. Microbiol.">
        <title>The Global Catalogue of Microorganisms (GCM) 10K type strain sequencing project: providing services to taxonomists for standard genome sequencing and annotation.</title>
        <authorList>
            <consortium name="The Broad Institute Genomics Platform"/>
            <consortium name="The Broad Institute Genome Sequencing Center for Infectious Disease"/>
            <person name="Wu L."/>
            <person name="Ma J."/>
        </authorList>
    </citation>
    <scope>NUCLEOTIDE SEQUENCE [LARGE SCALE GENOMIC DNA]</scope>
    <source>
        <strain evidence="14">KCTC 5701</strain>
    </source>
</reference>
<feature type="domain" description="Carrier" evidence="11">
    <location>
        <begin position="1500"/>
        <end position="1575"/>
    </location>
</feature>
<dbReference type="Gene3D" id="3.40.109.10">
    <property type="entry name" value="NADH Oxidase"/>
    <property type="match status" value="1"/>
</dbReference>
<comment type="caution">
    <text evidence="13">The sequence shown here is derived from an EMBL/GenBank/DDBJ whole genome shotgun (WGS) entry which is preliminary data.</text>
</comment>
<sequence length="4270" mass="452530">METSNETGLTAVRILHRLLAEVRPDGAEPLPPGGLADWGLTSLALTRLWAGVRREFGLDLPPARLAASTLGELTAMVAAGTAETAPGPAAAAGADEREPFPVTDLQQAYLVAKGSDLGGEAVGCHLYREFAVPDLDPGRLRRAWQDLIDQHGMLRAVVDDDGLQHIRPAADDWPLPVHGPGGAENRDTVRARLSHRCYRPGAWPLFAIEVTRTGTGPDIVHLSLDTLITDGHGYAVLLQQWHQRYHHPERPLPAAGPSVAELVPALLAERGSDAHRADLAYWAQELAELPAGPGLVAPVSVPAPAGGCRERRPLDAELPAGQWRALTVRAARLGVSPTALVLTLFAEALDRRQPQRRTALVVTTSSRPYLAAETPYLVGPFTSTAVLVLAREADETLDEQAAAVHARLGEHLRHGLVSGIEALREQRTGRPAPAVVFTSLLDVGPPPGVGGGFGAAIEYGVSQTTDIALDHQMWEQDGALRYRWDIDPTRFAPGAVETAFAAFGNALAAACAEPAGEPRPPRALQQAYLVARAAAGDGPAEGCQCYQSFEADALDVDALADALRRLVDGHAVLRTAYTADGATTRRHGPAQWRIPVIEAGDPAAHPALRALIREDMTNRPFPLGGWPLFDLRVTRDDSGLSVAHCAFDLLVADGLSIHLLFRDLWRLYADPAARPVPAGPAPAPATPTAEQARYWRERLAGLPAGPELAPPGGPAPAGRSRTRLAGRIDGYRQLARRCAEYHLHPDDLLLAALTRALSSHTEQPYALAVVLWPKTAEAARPGEHSFMTWVTAAPPGLPLTAAAAEYRRVLDADLAEGGTGGLDGMRRQVLRGSDAAYPVVYTALVDLTDRPLPSGVRQGEWLTSTPGCALDSVAVAEGDELRYCWDIVQADFPAGLAERMFAAFESELRLLADDATWTAVPAGGLSAAERHTVLYTWNETTVPVPDDGPVHLLFQRQAANAPEAVALRWRGGTMTYGELNRRANRIAHHLIAAGAGPGQLVGVRMRRGPEMVAALYGILKAGAGYLPVDPALPGTRVAAMLRLARAATVLTSTDTPAVPLPPGVVTVATDTDPAITGATAREDDPETRGTRDDTAYVIFTSGSTGTPKGVQVAHRSVRNLLNFCHRTFELRPSDLGLAVTSLSFDLSVFDMLGLLGGGAGVYLADEAQQRDPELLLDILLTEPITIWNSAPTTLHQLTPLLTPGTGDPAAAHLRIVALAGDFIPLSLPAAIREAFPNAETIALGGPTETTVWSNIYRVTTVDPDWRSIPYGKPIDNTRHYVLDEHLRPCPIGVEGDLYTGGACLAVGFCNQPGLTARLFLPDPFVGTPGERMYRTGDRALWLPDGNLRIAGRGDRQVKIRGHRVELGEVEHRLRAHPAVQEVVAVLRDSEPPGGDARLVAYVVTDPAAPAVTAAELRAHTAEALPGYMVPNFVALLPSFPATANGKLDRKALPWPLDVTPAATPAEPAAPSAPDIRAATRAATEVPAAPAPAPVSGPPAASPAGLAEEVAAMFARHLGVDTVDPALDLWEQGATSFTMVQVSAGLRKRYRQRVPVSALISEPTAAGIARILADRLGPPARPEPAAPEPAGIEPAASEPAASEPAAPGPESGPGTVDMFSPRERDAFKAAAWNLRRPTPGAQRIALPETTFHPAYYDWRGSRRDYRDTPLPAEALIRLLGLLREAPLEGGTRRLYPSAGDTYSVQAYVYVKADAVDGLAGGIYYYDPRGHALELVNAAPRIDRSVHFYYNRPVFDGSAFGIFLIGQTHGITPLYQEVAERFLMLEAGYIGQLLMTGQAACGIGLCPVGTLTFDDIRDQFALDDGHVFLHSFMGGGVERTSTAGVRPPFAEQAARAAAAEEPKATEVAVIGMAGRFPGAEDLGEYWRQLSAGRCAVGPLPAGRGVAEDGRLPAGLHGGFLTGIDTFDSLHFRIAPVEAATLDPQLRLLLQTVWTCLEDAGHTAESLRAAAPRVGVFTAAMWHDHQHSGKETWDADAAARVAALAGDIPGRISHYFGFDGPSIAVDTACSSSLTALHLAAEALRRGECDAAVVGAVNLVTHPYHLALLAEAGLLAEGGPVRAFAADSSGWCPGEGVAAVLLRPAAAADRDGDTVRGVLEATWTGHAGGGGRFGVPNPRALAGSLGAALDRAGTTPAQVDYVELAVAGAGVADAAELEALAEVFAGNPVLAGTVKPNIGHLESASGLSQLLKVLLQFEHGRIAPTLTAGRRSDLVDWDDLPLRVPEHLVDWPSAPTARRAVINAVGASGAYAHAVVRAATSADGGGPAPADERASGRQAVVLSAGSAEGLLLAAGRLAAHLENGTAPALADLAFTLQDGRVPMPHRLAVVTSDLAEVGVALREFAAGRATPALSDAVVRPGRPVAELVPANADAAAAGWLRGAPVAWHALWSPGRRRVPLPGTVFTGEEYRLTAPTPTPAATPAPAARPVSVPAPVPASEPVVEVSEAVRQYVLDVYAEASGIPVDRLDPRVRLEHYGLTSYVVGQLNDRLAEDFAEPVSRTLFFEHQDLAGVAAELAARADGPWQPATPTAPGGRPEPAGSRPDDTAVAVVGLAGRYPRAADLDRFWHLLEQGYDAIGPLPAERHRPDWPVDLMWGAFLDGIDRFDPLFFAILPRDAVLMDPQERLFLEVAWEALEDAGYTRARLREQHGGRVGVFAGAMYNEYPFLGVEQSLLGPPADTGSALAGIANRVSYFLDLNGPSLTVDTMCSASLTAVHLAVRALRQGECEAALVGGVNLSAHPHKFRQQHRLRMASTDHRCRSFGAGGDGFTPGEGVGVVLLKPLARAIADGDRIHGVIRGTAVNHGGRTSGYMVPNPVAQGELVAAALRDAGVEPHSIGYLEAHGTGTALGDPVEISGLARAFAGVEAGTCPIGSVKSNIGHLEAAAGLAGLTKVLLQLRHRRLVPSLHAEQLNPDIDWSRSPFAVQHESAPWPARRTADGTPVPRRAGLSAFGAGGANAHLVIEEYLPEPTAEPIRPAGPQLFTLSARDEQRLTELARRWAEFLTRPELPPFADLAHTTQSGREPLRERLAVVAAGPAELRAEIQRFLDGDSGGGLVRGRTPGPDAPAGPYPADGSYGDLHSLARHWTAGGRVDWSRLHTGARPRWAAAPSYPFARGRYWPELPKTLEAAPVQEPDGRQPLLFTKTWRSAGQPRPEPVTGRIVCLYTDRSRETARQVAEAFGRDRVIPVREGGPADGDAGFTGERDAIALLDGLADRHPDLTGWLDLSELDRSAADPGPWPARLAALQRLLARRPGTPLRIVHAVRDRRGADGRRLAGVVRLLGAEYRTVRATVVESDAEPAELARQLLVEWAGGEPTAEVRRCGGERLTPVLEPVRTPAPEEFAADPAKVYLVTGGTRGIGAEVARRLVERGARRLALTAAHPLPPRHRWTSPELTDREVIAVRNVQALERAGAQVLLHAGAPATEADIDAFLTRVRGSLGPIGGVVHCAGLPSRGRPSFVHKAVADVAEVFEPKTTLADRLERLCAADQPEFFVLMSSASTLLPRLGAGVIDYAAANAHLEYLADRHRTGRTRFHSVHWPTWLGTGMGADQPDGCAPAGLDSITVEEGLRILEAVLTGTLPAQVLPVVPLPGRFDPETPLHAHRASAAPADAPAATAPPAPSDVSPTASDAPPTLSVAPPDWLLALFSEALGIPLPDLDVTAPFADLGVESVMLGELVELIEQRIGGSLEPAVLLEHQTLERLAGYLRKAGLGQVAADSPEVTEHDAAAQELTSHRKQPAPVPVMPTVVGAAQEPADRRIAIIGLDCRFPGAPDPDAFWTALAEGRSSVTEVPPSRWDHRALYRPEHRIGSSISRWGGFVDGIEDFDPEWFGMTEEEGRCLDPAVRLVLEGTVNCLADAGYRTEELRGREVGVFVGARLGDYGRRIGLRSGPAALGGDQNFAAARVAHHFDLHGPNLTVDSACSSALVAVQLACRSLLDGESELAIAGGVDILLDERPYLEFSAVRALSPTGRCATFDRDADGFVPGEGCGLVLLKPLARALADGDRVLAVVDAVAVNNDGRTMGLTTPNPVAQAKAIRRALATAGMSAERVGMVEAHGTGTMIGDPIELRALTDVYRETTDARGFCAIGSVKSNIGHLLSAAGAAGLVKAVLALKNRRLPPTLHCAHPNPRFDFADSPFYPNTALRDWPDPGRPRVAAVSAFGLGGTNAHLIVSEPDGTPVAEHPPTRRPLPRPVFARRRLWLEAPAAHRPAHPSPAPAGPVRAASILDLHFEPNPAAGAVLGIPERTHP</sequence>
<dbReference type="CDD" id="cd00833">
    <property type="entry name" value="PKS"/>
    <property type="match status" value="3"/>
</dbReference>
<dbReference type="Pfam" id="PF00668">
    <property type="entry name" value="Condensation"/>
    <property type="match status" value="2"/>
</dbReference>
<dbReference type="InterPro" id="IPR001242">
    <property type="entry name" value="Condensation_dom"/>
</dbReference>
<dbReference type="SMART" id="SM00825">
    <property type="entry name" value="PKS_KS"/>
    <property type="match status" value="3"/>
</dbReference>
<dbReference type="InterPro" id="IPR029479">
    <property type="entry name" value="Nitroreductase"/>
</dbReference>
<dbReference type="Gene3D" id="2.30.38.10">
    <property type="entry name" value="Luciferase, Domain 3"/>
    <property type="match status" value="1"/>
</dbReference>
<feature type="domain" description="Ketosynthase family 3 (KS3)" evidence="12">
    <location>
        <begin position="1862"/>
        <end position="2274"/>
    </location>
</feature>
<keyword evidence="8" id="KW-0677">Repeat</keyword>
<dbReference type="Pfam" id="PF08659">
    <property type="entry name" value="KR"/>
    <property type="match status" value="1"/>
</dbReference>
<dbReference type="Pfam" id="PF02801">
    <property type="entry name" value="Ketoacyl-synt_C"/>
    <property type="match status" value="3"/>
</dbReference>
<dbReference type="InterPro" id="IPR057326">
    <property type="entry name" value="KR_dom"/>
</dbReference>
<feature type="domain" description="Ketosynthase family 3 (KS3)" evidence="12">
    <location>
        <begin position="2562"/>
        <end position="2982"/>
    </location>
</feature>
<dbReference type="NCBIfam" id="TIGR01733">
    <property type="entry name" value="AA-adenyl-dom"/>
    <property type="match status" value="1"/>
</dbReference>
<dbReference type="PROSITE" id="PS52004">
    <property type="entry name" value="KS3_2"/>
    <property type="match status" value="3"/>
</dbReference>
<evidence type="ECO:0000259" key="11">
    <source>
        <dbReference type="PROSITE" id="PS50075"/>
    </source>
</evidence>
<dbReference type="InterPro" id="IPR054514">
    <property type="entry name" value="RhiE-like_linker"/>
</dbReference>
<feature type="region of interest" description="Disordered" evidence="10">
    <location>
        <begin position="1478"/>
        <end position="1501"/>
    </location>
</feature>
<feature type="domain" description="Ketosynthase family 3 (KS3)" evidence="12">
    <location>
        <begin position="3776"/>
        <end position="4195"/>
    </location>
</feature>
<comment type="cofactor">
    <cofactor evidence="1">
        <name>pantetheine 4'-phosphate</name>
        <dbReference type="ChEBI" id="CHEBI:47942"/>
    </cofactor>
</comment>
<evidence type="ECO:0000256" key="1">
    <source>
        <dbReference type="ARBA" id="ARBA00001957"/>
    </source>
</evidence>
<dbReference type="EMBL" id="JBHSOE010000034">
    <property type="protein sequence ID" value="MFC5657830.1"/>
    <property type="molecule type" value="Genomic_DNA"/>
</dbReference>
<evidence type="ECO:0000256" key="7">
    <source>
        <dbReference type="ARBA" id="ARBA00022679"/>
    </source>
</evidence>
<keyword evidence="4" id="KW-0596">Phosphopantetheine</keyword>
<dbReference type="InterPro" id="IPR016039">
    <property type="entry name" value="Thiolase-like"/>
</dbReference>
<dbReference type="PANTHER" id="PTHR43775:SF37">
    <property type="entry name" value="SI:DKEY-61P9.11"/>
    <property type="match status" value="1"/>
</dbReference>
<comment type="subcellular location">
    <subcellularLocation>
        <location evidence="2">Cytoplasm</location>
    </subcellularLocation>
</comment>
<dbReference type="Pfam" id="PF00550">
    <property type="entry name" value="PP-binding"/>
    <property type="match status" value="4"/>
</dbReference>
<evidence type="ECO:0000256" key="2">
    <source>
        <dbReference type="ARBA" id="ARBA00004496"/>
    </source>
</evidence>
<dbReference type="SUPFAM" id="SSF55469">
    <property type="entry name" value="FMN-dependent nitroreductase-like"/>
    <property type="match status" value="1"/>
</dbReference>
<dbReference type="Gene3D" id="3.30.300.30">
    <property type="match status" value="1"/>
</dbReference>
<dbReference type="InterPro" id="IPR050091">
    <property type="entry name" value="PKS_NRPS_Biosynth_Enz"/>
</dbReference>
<protein>
    <submittedName>
        <fullName evidence="13">Amino acid adenylation domain-containing protein</fullName>
    </submittedName>
</protein>
<feature type="domain" description="Carrier" evidence="11">
    <location>
        <begin position="3653"/>
        <end position="3730"/>
    </location>
</feature>
<dbReference type="RefSeq" id="WP_382466837.1">
    <property type="nucleotide sequence ID" value="NZ_JBHSOE010000034.1"/>
</dbReference>
<dbReference type="SUPFAM" id="SSF56801">
    <property type="entry name" value="Acetyl-CoA synthetase-like"/>
    <property type="match status" value="1"/>
</dbReference>
<dbReference type="InterPro" id="IPR045851">
    <property type="entry name" value="AMP-bd_C_sf"/>
</dbReference>
<evidence type="ECO:0000256" key="5">
    <source>
        <dbReference type="ARBA" id="ARBA00022490"/>
    </source>
</evidence>
<dbReference type="Pfam" id="PF22336">
    <property type="entry name" value="RhiE-like_linker"/>
    <property type="match status" value="2"/>
</dbReference>
<dbReference type="Gene3D" id="3.40.50.720">
    <property type="entry name" value="NAD(P)-binding Rossmann-like Domain"/>
    <property type="match status" value="1"/>
</dbReference>
<dbReference type="Pfam" id="PF13193">
    <property type="entry name" value="AMP-binding_C"/>
    <property type="match status" value="1"/>
</dbReference>
<dbReference type="InterPro" id="IPR020845">
    <property type="entry name" value="AMP-binding_CS"/>
</dbReference>
<evidence type="ECO:0000256" key="6">
    <source>
        <dbReference type="ARBA" id="ARBA00022553"/>
    </source>
</evidence>
<keyword evidence="5" id="KW-0963">Cytoplasm</keyword>
<feature type="region of interest" description="Disordered" evidence="10">
    <location>
        <begin position="1575"/>
        <end position="1619"/>
    </location>
</feature>
<dbReference type="InterPro" id="IPR000873">
    <property type="entry name" value="AMP-dep_synth/lig_dom"/>
</dbReference>
<dbReference type="InterPro" id="IPR014031">
    <property type="entry name" value="Ketoacyl_synth_C"/>
</dbReference>
<dbReference type="SMART" id="SM00822">
    <property type="entry name" value="PKS_KR"/>
    <property type="match status" value="1"/>
</dbReference>
<dbReference type="Gene3D" id="3.40.47.10">
    <property type="match status" value="3"/>
</dbReference>
<evidence type="ECO:0000313" key="14">
    <source>
        <dbReference type="Proteomes" id="UP001596065"/>
    </source>
</evidence>
<dbReference type="InterPro" id="IPR009081">
    <property type="entry name" value="PP-bd_ACP"/>
</dbReference>
<dbReference type="SMART" id="SM00823">
    <property type="entry name" value="PKS_PP"/>
    <property type="match status" value="4"/>
</dbReference>
<dbReference type="InterPro" id="IPR000415">
    <property type="entry name" value="Nitroreductase-like"/>
</dbReference>
<dbReference type="Pfam" id="PF00881">
    <property type="entry name" value="Nitroreductase"/>
    <property type="match status" value="1"/>
</dbReference>
<dbReference type="Gene3D" id="3.30.559.30">
    <property type="entry name" value="Nonribosomal peptide synthetase, condensation domain"/>
    <property type="match status" value="2"/>
</dbReference>
<dbReference type="CDD" id="cd08953">
    <property type="entry name" value="KR_2_SDR_x"/>
    <property type="match status" value="1"/>
</dbReference>
<dbReference type="PROSITE" id="PS00606">
    <property type="entry name" value="KS3_1"/>
    <property type="match status" value="2"/>
</dbReference>
<dbReference type="InterPro" id="IPR036736">
    <property type="entry name" value="ACP-like_sf"/>
</dbReference>
<dbReference type="SUPFAM" id="SSF47336">
    <property type="entry name" value="ACP-like"/>
    <property type="match status" value="4"/>
</dbReference>
<evidence type="ECO:0000256" key="9">
    <source>
        <dbReference type="ARBA" id="ARBA00023315"/>
    </source>
</evidence>
<organism evidence="13 14">
    <name type="scientific">Streptomyces nogalater</name>
    <dbReference type="NCBI Taxonomy" id="38314"/>
    <lineage>
        <taxon>Bacteria</taxon>
        <taxon>Bacillati</taxon>
        <taxon>Actinomycetota</taxon>
        <taxon>Actinomycetes</taxon>
        <taxon>Kitasatosporales</taxon>
        <taxon>Streptomycetaceae</taxon>
        <taxon>Streptomyces</taxon>
    </lineage>
</organism>
<dbReference type="SUPFAM" id="SSF51735">
    <property type="entry name" value="NAD(P)-binding Rossmann-fold domains"/>
    <property type="match status" value="1"/>
</dbReference>
<comment type="pathway">
    <text evidence="3">Antibiotic biosynthesis.</text>
</comment>
<dbReference type="InterPro" id="IPR036291">
    <property type="entry name" value="NAD(P)-bd_dom_sf"/>
</dbReference>
<dbReference type="CDD" id="cd02142">
    <property type="entry name" value="McbC_SagB-like_oxidoreductase"/>
    <property type="match status" value="1"/>
</dbReference>
<dbReference type="Proteomes" id="UP001596065">
    <property type="component" value="Unassembled WGS sequence"/>
</dbReference>
<evidence type="ECO:0000256" key="4">
    <source>
        <dbReference type="ARBA" id="ARBA00022450"/>
    </source>
</evidence>
<dbReference type="InterPro" id="IPR023213">
    <property type="entry name" value="CAT-like_dom_sf"/>
</dbReference>
<gene>
    <name evidence="13" type="ORF">ACFP3J_20345</name>
</gene>
<feature type="compositionally biased region" description="Low complexity" evidence="10">
    <location>
        <begin position="1587"/>
        <end position="1613"/>
    </location>
</feature>
<dbReference type="InterPro" id="IPR020841">
    <property type="entry name" value="PKS_Beta-ketoAc_synthase_dom"/>
</dbReference>
<name>A0ABW0WJJ1_STRNO</name>
<dbReference type="Gene3D" id="1.10.1240.100">
    <property type="match status" value="2"/>
</dbReference>
<dbReference type="PROSITE" id="PS50075">
    <property type="entry name" value="CARRIER"/>
    <property type="match status" value="2"/>
</dbReference>
<dbReference type="InterPro" id="IPR020806">
    <property type="entry name" value="PKS_PP-bd"/>
</dbReference>
<dbReference type="Pfam" id="PF00109">
    <property type="entry name" value="ketoacyl-synt"/>
    <property type="match status" value="3"/>
</dbReference>
<dbReference type="PROSITE" id="PS00455">
    <property type="entry name" value="AMP_BINDING"/>
    <property type="match status" value="1"/>
</dbReference>
<feature type="region of interest" description="Disordered" evidence="10">
    <location>
        <begin position="2538"/>
        <end position="2561"/>
    </location>
</feature>
<dbReference type="Gene3D" id="3.40.50.980">
    <property type="match status" value="2"/>
</dbReference>
<dbReference type="InterPro" id="IPR025110">
    <property type="entry name" value="AMP-bd_C"/>
</dbReference>
<feature type="region of interest" description="Disordered" evidence="10">
    <location>
        <begin position="3615"/>
        <end position="3652"/>
    </location>
</feature>
<evidence type="ECO:0000256" key="10">
    <source>
        <dbReference type="SAM" id="MobiDB-lite"/>
    </source>
</evidence>
<keyword evidence="7" id="KW-0808">Transferase</keyword>
<dbReference type="CDD" id="cd05930">
    <property type="entry name" value="A_NRPS"/>
    <property type="match status" value="1"/>
</dbReference>
<keyword evidence="14" id="KW-1185">Reference proteome</keyword>
<evidence type="ECO:0000259" key="12">
    <source>
        <dbReference type="PROSITE" id="PS52004"/>
    </source>
</evidence>
<proteinExistence type="predicted"/>
<feature type="compositionally biased region" description="Low complexity" evidence="10">
    <location>
        <begin position="3624"/>
        <end position="3634"/>
    </location>
</feature>
<evidence type="ECO:0000256" key="8">
    <source>
        <dbReference type="ARBA" id="ARBA00022737"/>
    </source>
</evidence>
<dbReference type="InterPro" id="IPR018201">
    <property type="entry name" value="Ketoacyl_synth_AS"/>
</dbReference>
<dbReference type="SUPFAM" id="SSF53901">
    <property type="entry name" value="Thiolase-like"/>
    <property type="match status" value="3"/>
</dbReference>
<dbReference type="InterPro" id="IPR013968">
    <property type="entry name" value="PKS_KR"/>
</dbReference>
<dbReference type="SMART" id="SM01294">
    <property type="entry name" value="PKS_PP_betabranch"/>
    <property type="match status" value="1"/>
</dbReference>
<evidence type="ECO:0000256" key="3">
    <source>
        <dbReference type="ARBA" id="ARBA00004792"/>
    </source>
</evidence>
<dbReference type="SUPFAM" id="SSF52777">
    <property type="entry name" value="CoA-dependent acyltransferases"/>
    <property type="match status" value="4"/>
</dbReference>
<dbReference type="Pfam" id="PF00501">
    <property type="entry name" value="AMP-binding"/>
    <property type="match status" value="1"/>
</dbReference>
<evidence type="ECO:0000313" key="13">
    <source>
        <dbReference type="EMBL" id="MFC5657830.1"/>
    </source>
</evidence>
<dbReference type="InterPro" id="IPR014030">
    <property type="entry name" value="Ketoacyl_synth_N"/>
</dbReference>
<dbReference type="InterPro" id="IPR010071">
    <property type="entry name" value="AA_adenyl_dom"/>
</dbReference>
<feature type="compositionally biased region" description="Low complexity" evidence="10">
    <location>
        <begin position="3641"/>
        <end position="3652"/>
    </location>
</feature>
<keyword evidence="6" id="KW-0597">Phosphoprotein</keyword>
<accession>A0ABW0WJJ1</accession>